<gene>
    <name evidence="2" type="ORF">JY651_06115</name>
</gene>
<name>A0ABX7P285_9BACT</name>
<keyword evidence="3" id="KW-1185">Reference proteome</keyword>
<proteinExistence type="predicted"/>
<dbReference type="EMBL" id="CP071090">
    <property type="protein sequence ID" value="QSQ24526.1"/>
    <property type="molecule type" value="Genomic_DNA"/>
</dbReference>
<evidence type="ECO:0000256" key="1">
    <source>
        <dbReference type="SAM" id="SignalP"/>
    </source>
</evidence>
<dbReference type="RefSeq" id="WP_206726088.1">
    <property type="nucleotide sequence ID" value="NZ_CP071090.1"/>
</dbReference>
<evidence type="ECO:0000313" key="3">
    <source>
        <dbReference type="Proteomes" id="UP000662747"/>
    </source>
</evidence>
<dbReference type="InterPro" id="IPR013783">
    <property type="entry name" value="Ig-like_fold"/>
</dbReference>
<feature type="chain" id="PRO_5047309903" description="Carbohydrate binding module family 25 domain-containing protein" evidence="1">
    <location>
        <begin position="23"/>
        <end position="269"/>
    </location>
</feature>
<dbReference type="Gene3D" id="2.60.40.10">
    <property type="entry name" value="Immunoglobulins"/>
    <property type="match status" value="1"/>
</dbReference>
<accession>A0ABX7P285</accession>
<organism evidence="2 3">
    <name type="scientific">Pyxidicoccus parkwayensis</name>
    <dbReference type="NCBI Taxonomy" id="2813578"/>
    <lineage>
        <taxon>Bacteria</taxon>
        <taxon>Pseudomonadati</taxon>
        <taxon>Myxococcota</taxon>
        <taxon>Myxococcia</taxon>
        <taxon>Myxococcales</taxon>
        <taxon>Cystobacterineae</taxon>
        <taxon>Myxococcaceae</taxon>
        <taxon>Pyxidicoccus</taxon>
    </lineage>
</organism>
<dbReference type="Proteomes" id="UP000662747">
    <property type="component" value="Chromosome"/>
</dbReference>
<dbReference type="Pfam" id="PF19714">
    <property type="entry name" value="DUF6209"/>
    <property type="match status" value="1"/>
</dbReference>
<evidence type="ECO:0008006" key="4">
    <source>
        <dbReference type="Google" id="ProtNLM"/>
    </source>
</evidence>
<protein>
    <recommendedName>
        <fullName evidence="4">Carbohydrate binding module family 25 domain-containing protein</fullName>
    </recommendedName>
</protein>
<keyword evidence="1" id="KW-0732">Signal</keyword>
<sequence>MKKLLMPALLPLLCLASTSALAEPETAVQVQSVPAPLSGPPTLTFGTNWSVSLAGQPLAGGPLRIIYDTTRLPNCRGPSWAITGFMMTNHGTVQSFPVADATTVGNPAEALINLTTGGELEVWFRETDGNGCSSWDSNVGWNFHTKVLQNPTLSFYEGWTHSLYGTLQGGTTLMVDYDIDRLGQCRAYYLNYKAWGVYVHYRINGGAETTAPLTVDWGEFNSQYWMQAPAFIPLPAGPGTLEMWFSNQDRKGCQQWDSRYGQNYIFNFQ</sequence>
<evidence type="ECO:0000313" key="2">
    <source>
        <dbReference type="EMBL" id="QSQ24526.1"/>
    </source>
</evidence>
<dbReference type="InterPro" id="IPR046181">
    <property type="entry name" value="DUF6209"/>
</dbReference>
<feature type="signal peptide" evidence="1">
    <location>
        <begin position="1"/>
        <end position="22"/>
    </location>
</feature>
<reference evidence="2 3" key="1">
    <citation type="submission" date="2021-02" db="EMBL/GenBank/DDBJ databases">
        <title>De Novo genome assembly of isolated myxobacteria.</title>
        <authorList>
            <person name="Stevens D.C."/>
        </authorList>
    </citation>
    <scope>NUCLEOTIDE SEQUENCE [LARGE SCALE GENOMIC DNA]</scope>
    <source>
        <strain evidence="3">SCPEA02</strain>
    </source>
</reference>